<dbReference type="GO" id="GO:0005737">
    <property type="term" value="C:cytoplasm"/>
    <property type="evidence" value="ECO:0007669"/>
    <property type="project" value="TreeGrafter"/>
</dbReference>
<protein>
    <recommendedName>
        <fullName evidence="1">Galactose-1-phosphate uridylyltransferase</fullName>
    </recommendedName>
</protein>
<feature type="domain" description="DUF4931" evidence="2">
    <location>
        <begin position="17"/>
        <end position="142"/>
    </location>
</feature>
<feature type="domain" description="DUF4931" evidence="3">
    <location>
        <begin position="146"/>
        <end position="258"/>
    </location>
</feature>
<evidence type="ECO:0000256" key="1">
    <source>
        <dbReference type="ARBA" id="ARBA00016340"/>
    </source>
</evidence>
<name>A0A6M6E749_PRIMG</name>
<dbReference type="GO" id="GO:0008270">
    <property type="term" value="F:zinc ion binding"/>
    <property type="evidence" value="ECO:0007669"/>
    <property type="project" value="InterPro"/>
</dbReference>
<evidence type="ECO:0000313" key="5">
    <source>
        <dbReference type="Proteomes" id="UP000501076"/>
    </source>
</evidence>
<proteinExistence type="predicted"/>
<dbReference type="PANTHER" id="PTHR11943:SF1">
    <property type="entry name" value="GALACTOSE-1-PHOSPHATE URIDYLYLTRANSFERASE"/>
    <property type="match status" value="1"/>
</dbReference>
<dbReference type="Pfam" id="PF16285">
    <property type="entry name" value="DUF4931_N"/>
    <property type="match status" value="1"/>
</dbReference>
<keyword evidence="4" id="KW-0614">Plasmid</keyword>
<dbReference type="InterPro" id="IPR036265">
    <property type="entry name" value="HIT-like_sf"/>
</dbReference>
<dbReference type="GO" id="GO:0008108">
    <property type="term" value="F:UDP-glucose:hexose-1-phosphate uridylyltransferase activity"/>
    <property type="evidence" value="ECO:0007669"/>
    <property type="project" value="InterPro"/>
</dbReference>
<dbReference type="EMBL" id="CP045273">
    <property type="protein sequence ID" value="QJX80969.1"/>
    <property type="molecule type" value="Genomic_DNA"/>
</dbReference>
<reference evidence="4 5" key="1">
    <citation type="submission" date="2019-10" db="EMBL/GenBank/DDBJ databases">
        <title>Complete genome sequences for adaption low water activity.</title>
        <authorList>
            <person name="Zhao L."/>
            <person name="Zhong J."/>
        </authorList>
    </citation>
    <scope>NUCLEOTIDE SEQUENCE [LARGE SCALE GENOMIC DNA]</scope>
    <source>
        <strain evidence="4 5">FDU301</strain>
        <plasmid evidence="5">pfdu301a</plasmid>
    </source>
</reference>
<dbReference type="Proteomes" id="UP000501076">
    <property type="component" value="Plasmid pFDU301A"/>
</dbReference>
<dbReference type="InterPro" id="IPR049285">
    <property type="entry name" value="DUF4931_C"/>
</dbReference>
<evidence type="ECO:0000259" key="3">
    <source>
        <dbReference type="Pfam" id="PF20956"/>
    </source>
</evidence>
<evidence type="ECO:0000259" key="2">
    <source>
        <dbReference type="Pfam" id="PF16285"/>
    </source>
</evidence>
<gene>
    <name evidence="4" type="ORF">FDZ14_33300</name>
</gene>
<accession>A0A6M6E749</accession>
<dbReference type="InterPro" id="IPR046322">
    <property type="entry name" value="DUF4931"/>
</dbReference>
<dbReference type="GO" id="GO:0033499">
    <property type="term" value="P:galactose catabolic process via UDP-galactose, Leloir pathway"/>
    <property type="evidence" value="ECO:0007669"/>
    <property type="project" value="TreeGrafter"/>
</dbReference>
<dbReference type="PANTHER" id="PTHR11943">
    <property type="entry name" value="GALACTOSE-1-PHOSPHATE URIDYLYLTRANSFERASE"/>
    <property type="match status" value="1"/>
</dbReference>
<organism evidence="4 5">
    <name type="scientific">Priestia megaterium</name>
    <name type="common">Bacillus megaterium</name>
    <dbReference type="NCBI Taxonomy" id="1404"/>
    <lineage>
        <taxon>Bacteria</taxon>
        <taxon>Bacillati</taxon>
        <taxon>Bacillota</taxon>
        <taxon>Bacilli</taxon>
        <taxon>Bacillales</taxon>
        <taxon>Bacillaceae</taxon>
        <taxon>Priestia</taxon>
    </lineage>
</organism>
<dbReference type="InterPro" id="IPR001937">
    <property type="entry name" value="GalP_UDPtransf1"/>
</dbReference>
<dbReference type="Pfam" id="PF20956">
    <property type="entry name" value="DUF4931_C"/>
    <property type="match status" value="1"/>
</dbReference>
<evidence type="ECO:0000313" key="4">
    <source>
        <dbReference type="EMBL" id="QJX80969.1"/>
    </source>
</evidence>
<dbReference type="SUPFAM" id="SSF54197">
    <property type="entry name" value="HIT-like"/>
    <property type="match status" value="1"/>
</dbReference>
<dbReference type="Gene3D" id="3.30.428.10">
    <property type="entry name" value="HIT-like"/>
    <property type="match status" value="1"/>
</dbReference>
<geneLocation type="plasmid" evidence="5">
    <name>pfdu301a</name>
</geneLocation>
<dbReference type="AlphaFoldDB" id="A0A6M6E749"/>
<sequence length="260" mass="30102">MFLLFTRGGFNLTHIIYNTNVGSNKPNTLINKDFKCPFCNRDGLKKEGRILRETNEFLIVENKFPVLENSYPAVVVEHNSCNEHIGTYSVEYLERLLSFCLDYYEDLQKTGSYKSIAFFKNHGIFSGGSIQHPHMQIIGFHNNNYEVNNDDFSGVTILSNQLIDWNFSNKPKSEFFEINLTLKNKDYLNEFCTYLQKSVQFILQVLNTKHQCYNLAFQIEEDCIRVKIISRGPTSILLLGFGIHQTPNNLEELAAQLRVF</sequence>